<dbReference type="SUPFAM" id="SSF52540">
    <property type="entry name" value="P-loop containing nucleoside triphosphate hydrolases"/>
    <property type="match status" value="1"/>
</dbReference>
<dbReference type="InterPro" id="IPR027417">
    <property type="entry name" value="P-loop_NTPase"/>
</dbReference>
<keyword evidence="3" id="KW-1185">Reference proteome</keyword>
<dbReference type="PANTHER" id="PTHR32114">
    <property type="entry name" value="ABC TRANSPORTER ABCH.3"/>
    <property type="match status" value="1"/>
</dbReference>
<organism evidence="2 3">
    <name type="scientific">Rhodoferax sediminis</name>
    <dbReference type="NCBI Taxonomy" id="2509614"/>
    <lineage>
        <taxon>Bacteria</taxon>
        <taxon>Pseudomonadati</taxon>
        <taxon>Pseudomonadota</taxon>
        <taxon>Betaproteobacteria</taxon>
        <taxon>Burkholderiales</taxon>
        <taxon>Comamonadaceae</taxon>
        <taxon>Rhodoferax</taxon>
    </lineage>
</organism>
<gene>
    <name evidence="2" type="ORF">EUB48_15590</name>
</gene>
<accession>A0A515DDR3</accession>
<name>A0A515DDR3_9BURK</name>
<dbReference type="OrthoDB" id="8708355at2"/>
<reference evidence="2 3" key="1">
    <citation type="submission" date="2019-01" db="EMBL/GenBank/DDBJ databases">
        <title>Genomic insights into a novel species Rhodoferax sp.</title>
        <authorList>
            <person name="Jin L."/>
        </authorList>
    </citation>
    <scope>NUCLEOTIDE SEQUENCE [LARGE SCALE GENOMIC DNA]</scope>
    <source>
        <strain evidence="2 3">CHu59-6-5</strain>
    </source>
</reference>
<dbReference type="EMBL" id="CP035503">
    <property type="protein sequence ID" value="QDL38553.1"/>
    <property type="molecule type" value="Genomic_DNA"/>
</dbReference>
<protein>
    <submittedName>
        <fullName evidence="2">DNA repair protein</fullName>
    </submittedName>
</protein>
<keyword evidence="1" id="KW-0175">Coiled coil</keyword>
<dbReference type="AlphaFoldDB" id="A0A515DDR3"/>
<dbReference type="Gene3D" id="3.40.50.300">
    <property type="entry name" value="P-loop containing nucleotide triphosphate hydrolases"/>
    <property type="match status" value="2"/>
</dbReference>
<dbReference type="Proteomes" id="UP000316798">
    <property type="component" value="Chromosome"/>
</dbReference>
<dbReference type="KEGG" id="rhf:EUB48_15590"/>
<evidence type="ECO:0000256" key="1">
    <source>
        <dbReference type="SAM" id="Coils"/>
    </source>
</evidence>
<proteinExistence type="predicted"/>
<evidence type="ECO:0000313" key="2">
    <source>
        <dbReference type="EMBL" id="QDL38553.1"/>
    </source>
</evidence>
<feature type="coiled-coil region" evidence="1">
    <location>
        <begin position="449"/>
        <end position="476"/>
    </location>
</feature>
<sequence>MQVLSLTLKGFRGIRDGLGRDALSLDFERLADGAELVAIAGANGRGKSTVMDNMHPYLTMPSRAAVAGPGGFSYYDHVCLPENEKDLTWAHEGRSYRSQVVIRLNGRRKTEAFLFVLGNVGSWMPLRLDDGTVSDGKIETYTRCVEAVCGSADTFFTSVFSAQGKRQLSTYRNAEIKTLLADLLGQDEIRALGQKAAETARLLKAGLSAIRQELAGLDEEAGRIASERLRLDGASDRVAQGLAARQLAQRKLDVARARHATLSAERDQSRATEMRRAQLLAERKALVDAGTQAIAALKAQNQGEQQRLERLVQRIADRVSRERIRSQALQHTRRQCRAVLDAAGAVGHAVARLPLAERVLSRRTAQTLACRQQAQRLTQCQGAERVAEQKLAGIEREAGKAVLQAEELAHRFGLTDEVPCAGTDLQGQCKLLGDARDAQALIPSAKGHITRLAREKAQAQSELATARRERERLADASQAVAWAECRGDRARERVSRLAVLAAKTGEIAQARTTLVCVEQELAALGKGHAAPADAVETSEEQTEREQIGAARQVVAQQLERQSQQFRDGLNRLEEALAAMPAPYDEQQLAVVVQTMTQAEEAVVAAEQLHLATVREAHQLDALCGRVQTLAVRRSQVQTRIAHVETELGGWNLFARCMSNDGLIALAIDDAGPALSGLANDLLLACYGPRFTASIHTLVETGKGEQREGFDIVVHDGESGESKSVGLMSGGERVWINECLTRAVALYLAQHSGRRYATLFSDEADGPLDPERKRMFMAMKREVLRLGGYTREFFVSQTPELTAMADVVIDLETCIAPAQVTD</sequence>
<dbReference type="RefSeq" id="WP_142819994.1">
    <property type="nucleotide sequence ID" value="NZ_CP035503.1"/>
</dbReference>
<dbReference type="PANTHER" id="PTHR32114:SF2">
    <property type="entry name" value="ABC TRANSPORTER ABCH.3"/>
    <property type="match status" value="1"/>
</dbReference>
<evidence type="ECO:0000313" key="3">
    <source>
        <dbReference type="Proteomes" id="UP000316798"/>
    </source>
</evidence>